<protein>
    <submittedName>
        <fullName evidence="1">Uncharacterized protein</fullName>
    </submittedName>
</protein>
<sequence length="158" mass="17642">MCEEYGVTECEMNTDTQTGDEEGLVHVAMFAGAEPISQTEALKKSVWKDVMREEVDSVRKNGIWKLVNILAEKKKSVEGNAAKEAWGVTGERRHGEHQNTRPQHLFNQTGRRSGVDNCLIDVQVLRVSEHTVRSHTVRSRCGALGRLERMGATSMCST</sequence>
<dbReference type="EMBL" id="CP144700">
    <property type="protein sequence ID" value="WVZ24812.1"/>
    <property type="molecule type" value="Genomic_DNA"/>
</dbReference>
<reference evidence="1 2" key="1">
    <citation type="journal article" date="2023" name="Life. Sci Alliance">
        <title>Evolutionary insights into 3D genome organization and epigenetic landscape of Vigna mungo.</title>
        <authorList>
            <person name="Junaid A."/>
            <person name="Singh B."/>
            <person name="Bhatia S."/>
        </authorList>
    </citation>
    <scope>NUCLEOTIDE SEQUENCE [LARGE SCALE GENOMIC DNA]</scope>
    <source>
        <strain evidence="1">Urdbean</strain>
    </source>
</reference>
<accession>A0AAQ3SBN5</accession>
<keyword evidence="2" id="KW-1185">Reference proteome</keyword>
<evidence type="ECO:0000313" key="2">
    <source>
        <dbReference type="Proteomes" id="UP001374535"/>
    </source>
</evidence>
<gene>
    <name evidence="1" type="ORF">V8G54_003356</name>
</gene>
<evidence type="ECO:0000313" key="1">
    <source>
        <dbReference type="EMBL" id="WVZ24812.1"/>
    </source>
</evidence>
<dbReference type="Proteomes" id="UP001374535">
    <property type="component" value="Chromosome 1"/>
</dbReference>
<name>A0AAQ3SBN5_VIGMU</name>
<dbReference type="AlphaFoldDB" id="A0AAQ3SBN5"/>
<proteinExistence type="predicted"/>
<organism evidence="1 2">
    <name type="scientific">Vigna mungo</name>
    <name type="common">Black gram</name>
    <name type="synonym">Phaseolus mungo</name>
    <dbReference type="NCBI Taxonomy" id="3915"/>
    <lineage>
        <taxon>Eukaryota</taxon>
        <taxon>Viridiplantae</taxon>
        <taxon>Streptophyta</taxon>
        <taxon>Embryophyta</taxon>
        <taxon>Tracheophyta</taxon>
        <taxon>Spermatophyta</taxon>
        <taxon>Magnoliopsida</taxon>
        <taxon>eudicotyledons</taxon>
        <taxon>Gunneridae</taxon>
        <taxon>Pentapetalae</taxon>
        <taxon>rosids</taxon>
        <taxon>fabids</taxon>
        <taxon>Fabales</taxon>
        <taxon>Fabaceae</taxon>
        <taxon>Papilionoideae</taxon>
        <taxon>50 kb inversion clade</taxon>
        <taxon>NPAAA clade</taxon>
        <taxon>indigoferoid/millettioid clade</taxon>
        <taxon>Phaseoleae</taxon>
        <taxon>Vigna</taxon>
    </lineage>
</organism>